<dbReference type="EMBL" id="SZYD01001455">
    <property type="protein sequence ID" value="KAD0708998.1"/>
    <property type="molecule type" value="Genomic_DNA"/>
</dbReference>
<protein>
    <submittedName>
        <fullName evidence="1">Uncharacterized protein</fullName>
    </submittedName>
</protein>
<comment type="caution">
    <text evidence="1">The sequence shown here is derived from an EMBL/GenBank/DDBJ whole genome shotgun (WGS) entry which is preliminary data.</text>
</comment>
<name>A0A5N6LG17_9ASTR</name>
<keyword evidence="2" id="KW-1185">Reference proteome</keyword>
<accession>A0A5N6LG17</accession>
<dbReference type="Proteomes" id="UP000326396">
    <property type="component" value="Unassembled WGS sequence"/>
</dbReference>
<evidence type="ECO:0000313" key="1">
    <source>
        <dbReference type="EMBL" id="KAD0708998.1"/>
    </source>
</evidence>
<reference evidence="1 2" key="1">
    <citation type="submission" date="2019-05" db="EMBL/GenBank/DDBJ databases">
        <title>Mikania micrantha, genome provides insights into the molecular mechanism of rapid growth.</title>
        <authorList>
            <person name="Liu B."/>
        </authorList>
    </citation>
    <scope>NUCLEOTIDE SEQUENCE [LARGE SCALE GENOMIC DNA]</scope>
    <source>
        <strain evidence="1">NLD-2019</strain>
        <tissue evidence="1">Leaf</tissue>
    </source>
</reference>
<dbReference type="AlphaFoldDB" id="A0A5N6LG17"/>
<organism evidence="1 2">
    <name type="scientific">Mikania micrantha</name>
    <name type="common">bitter vine</name>
    <dbReference type="NCBI Taxonomy" id="192012"/>
    <lineage>
        <taxon>Eukaryota</taxon>
        <taxon>Viridiplantae</taxon>
        <taxon>Streptophyta</taxon>
        <taxon>Embryophyta</taxon>
        <taxon>Tracheophyta</taxon>
        <taxon>Spermatophyta</taxon>
        <taxon>Magnoliopsida</taxon>
        <taxon>eudicotyledons</taxon>
        <taxon>Gunneridae</taxon>
        <taxon>Pentapetalae</taxon>
        <taxon>asterids</taxon>
        <taxon>campanulids</taxon>
        <taxon>Asterales</taxon>
        <taxon>Asteraceae</taxon>
        <taxon>Asteroideae</taxon>
        <taxon>Heliantheae alliance</taxon>
        <taxon>Eupatorieae</taxon>
        <taxon>Mikania</taxon>
    </lineage>
</organism>
<sequence length="175" mass="19827">MEKLSQRSSSTMPALNKCLACFVNNVGNFALRIHKDSILCPKITCQQMWSLSKVLKILCLERWIDRTKGIILFGSVMESIACPNRTLALLSHENFHWISVVLNSDGYSFKSSGSTTRPSTRWKFSYSLRTRSCGSDGHSCLYRYGYKHNLVPINIDQNNSFHWTDQALGKGVEGK</sequence>
<evidence type="ECO:0000313" key="2">
    <source>
        <dbReference type="Proteomes" id="UP000326396"/>
    </source>
</evidence>
<gene>
    <name evidence="1" type="ORF">E3N88_43823</name>
</gene>
<proteinExistence type="predicted"/>
<dbReference type="OrthoDB" id="1873740at2759"/>